<keyword evidence="4" id="KW-1185">Reference proteome</keyword>
<dbReference type="InterPro" id="IPR013096">
    <property type="entry name" value="Cupin_2"/>
</dbReference>
<dbReference type="InterPro" id="IPR014710">
    <property type="entry name" value="RmlC-like_jellyroll"/>
</dbReference>
<dbReference type="SUPFAM" id="SSF51182">
    <property type="entry name" value="RmlC-like cupins"/>
    <property type="match status" value="1"/>
</dbReference>
<evidence type="ECO:0000259" key="1">
    <source>
        <dbReference type="Pfam" id="PF03102"/>
    </source>
</evidence>
<keyword evidence="3" id="KW-0167">Capsid protein</keyword>
<proteinExistence type="predicted"/>
<dbReference type="InterPro" id="IPR051690">
    <property type="entry name" value="PseI-like"/>
</dbReference>
<dbReference type="Proteomes" id="UP000077342">
    <property type="component" value="Unassembled WGS sequence"/>
</dbReference>
<sequence>MANNHMGDVEHGLRLISEFASLTGDFDFKFAFKMQYRALDTFIHPDYHGRDDIKYIKRFEETRLRPEESRKLVDAIRDNGFIPVCTPFDDESVDRVVADGFDILKIASCSLTDWPLLEKAVGSTLPMIVSTAGATLEEIDNVVAFLKHRDKDFVLMHCVAEYPTSNDKLQLNQIDFLRQRYEEIRIGYSTHEFPTETLPVAVAIGKGCTVFEKHVGLVTDKYGINGYSASPEQARAWLEAARTARTINGKSGERTTATPDERASLLSLRRGVFANRDIEAGEKIGSGEVFMAIPTQEDHVTANDWSKYTHFYATTEIKKNEPILTSNSRREEVREKVFSIVQSVKSLLERANVVIPGRADLEISHHYGIDKFDEFGITMITVVNREYCKKLIVVLPGQKHPEQYHNRKEETFHVLYGDLDVVLDGEARQCGPGDVITIERTVRHAFNSKNGAIFEEISSTHYKDDSFYIDPKIGENMERKTFLTHWM</sequence>
<name>A0A162DC10_9MYCO</name>
<accession>A0A162DC10</accession>
<dbReference type="GO" id="GO:0047444">
    <property type="term" value="F:N-acylneuraminate-9-phosphate synthase activity"/>
    <property type="evidence" value="ECO:0007669"/>
    <property type="project" value="TreeGrafter"/>
</dbReference>
<dbReference type="InterPro" id="IPR011051">
    <property type="entry name" value="RmlC_Cupin_sf"/>
</dbReference>
<dbReference type="SUPFAM" id="SSF51569">
    <property type="entry name" value="Aldolase"/>
    <property type="match status" value="1"/>
</dbReference>
<organism evidence="3 4">
    <name type="scientific">Mycobacterium ostraviense</name>
    <dbReference type="NCBI Taxonomy" id="2738409"/>
    <lineage>
        <taxon>Bacteria</taxon>
        <taxon>Bacillati</taxon>
        <taxon>Actinomycetota</taxon>
        <taxon>Actinomycetes</taxon>
        <taxon>Mycobacteriales</taxon>
        <taxon>Mycobacteriaceae</taxon>
        <taxon>Mycobacterium</taxon>
    </lineage>
</organism>
<dbReference type="PANTHER" id="PTHR42966">
    <property type="entry name" value="N-ACETYLNEURAMINATE SYNTHASE"/>
    <property type="match status" value="1"/>
</dbReference>
<gene>
    <name evidence="3" type="ORF">A4G28_25220</name>
</gene>
<dbReference type="Gene3D" id="2.60.120.10">
    <property type="entry name" value="Jelly Rolls"/>
    <property type="match status" value="1"/>
</dbReference>
<dbReference type="GO" id="GO:0016051">
    <property type="term" value="P:carbohydrate biosynthetic process"/>
    <property type="evidence" value="ECO:0007669"/>
    <property type="project" value="InterPro"/>
</dbReference>
<evidence type="ECO:0000313" key="4">
    <source>
        <dbReference type="Proteomes" id="UP000077342"/>
    </source>
</evidence>
<dbReference type="Pfam" id="PF07883">
    <property type="entry name" value="Cupin_2"/>
    <property type="match status" value="1"/>
</dbReference>
<dbReference type="AlphaFoldDB" id="A0A162DC10"/>
<comment type="caution">
    <text evidence="3">The sequence shown here is derived from an EMBL/GenBank/DDBJ whole genome shotgun (WGS) entry which is preliminary data.</text>
</comment>
<feature type="domain" description="PseI/NeuA/B-like" evidence="1">
    <location>
        <begin position="33"/>
        <end position="250"/>
    </location>
</feature>
<protein>
    <submittedName>
        <fullName evidence="3">Spore coat protein</fullName>
    </submittedName>
</protein>
<evidence type="ECO:0000259" key="2">
    <source>
        <dbReference type="Pfam" id="PF07883"/>
    </source>
</evidence>
<dbReference type="EMBL" id="LWCI01000066">
    <property type="protein sequence ID" value="KZS65404.1"/>
    <property type="molecule type" value="Genomic_DNA"/>
</dbReference>
<dbReference type="Pfam" id="PF03102">
    <property type="entry name" value="NeuB"/>
    <property type="match status" value="1"/>
</dbReference>
<dbReference type="Gene3D" id="3.90.1210.10">
    <property type="entry name" value="Antifreeze-like/N-acetylneuraminic acid synthase C-terminal domain"/>
    <property type="match status" value="1"/>
</dbReference>
<feature type="domain" description="Cupin type-2" evidence="2">
    <location>
        <begin position="392"/>
        <end position="447"/>
    </location>
</feature>
<keyword evidence="3" id="KW-0946">Virion</keyword>
<dbReference type="PANTHER" id="PTHR42966:SF1">
    <property type="entry name" value="SIALIC ACID SYNTHASE"/>
    <property type="match status" value="1"/>
</dbReference>
<evidence type="ECO:0000313" key="3">
    <source>
        <dbReference type="EMBL" id="KZS65404.1"/>
    </source>
</evidence>
<dbReference type="InterPro" id="IPR013785">
    <property type="entry name" value="Aldolase_TIM"/>
</dbReference>
<dbReference type="Gene3D" id="3.20.20.70">
    <property type="entry name" value="Aldolase class I"/>
    <property type="match status" value="1"/>
</dbReference>
<dbReference type="InterPro" id="IPR013132">
    <property type="entry name" value="PseI/NeuA/B-like_N"/>
</dbReference>
<reference evidence="4" key="1">
    <citation type="submission" date="2016-04" db="EMBL/GenBank/DDBJ databases">
        <authorList>
            <person name="Strapagiel D."/>
            <person name="Borowka P."/>
            <person name="Marciniak B."/>
            <person name="Bakula Z."/>
            <person name="Van Ingen J."/>
            <person name="Safianowska A."/>
            <person name="Dziadek J."/>
            <person name="Jagielski T."/>
        </authorList>
    </citation>
    <scope>NUCLEOTIDE SEQUENCE [LARGE SCALE GENOMIC DNA]</scope>
    <source>
        <strain evidence="4">1010001458</strain>
    </source>
</reference>